<evidence type="ECO:0000256" key="2">
    <source>
        <dbReference type="ARBA" id="ARBA00022771"/>
    </source>
</evidence>
<evidence type="ECO:0000259" key="6">
    <source>
        <dbReference type="PROSITE" id="PS50119"/>
    </source>
</evidence>
<evidence type="ECO:0000256" key="5">
    <source>
        <dbReference type="SAM" id="MobiDB-lite"/>
    </source>
</evidence>
<dbReference type="Proteomes" id="UP000298416">
    <property type="component" value="Unassembled WGS sequence"/>
</dbReference>
<name>A0A8X8XVV9_SALSN</name>
<evidence type="ECO:0000256" key="3">
    <source>
        <dbReference type="ARBA" id="ARBA00022833"/>
    </source>
</evidence>
<dbReference type="SMART" id="SM00336">
    <property type="entry name" value="BBOX"/>
    <property type="match status" value="1"/>
</dbReference>
<protein>
    <recommendedName>
        <fullName evidence="6">B box-type domain-containing protein</fullName>
    </recommendedName>
</protein>
<dbReference type="Pfam" id="PF00643">
    <property type="entry name" value="zf-B_box"/>
    <property type="match status" value="1"/>
</dbReference>
<feature type="domain" description="B box-type" evidence="6">
    <location>
        <begin position="1"/>
        <end position="45"/>
    </location>
</feature>
<keyword evidence="8" id="KW-1185">Reference proteome</keyword>
<sequence>MKKCELCNKVARMYCESDEASLCWDCDLRVHTANFLVAKHSRTLLCHACQSPTPWSGSGTKLGPTFSVCEACINRTATDEDDDSNEEIQVVPLSLPPSSASSTSSSFTTRDDLSSRPTTSYDVSESGEEKNNAKRMRSRISVAMRKCALRENETKKLYQFLRGLDDRYDRLRWELLELLKETPEPIGESALGIVKQEESRTHIWKSELNPAGIRRSPEVWAADRRRHLARLAGGLGRRRPPVQRRQRLELHL</sequence>
<dbReference type="CDD" id="cd19821">
    <property type="entry name" value="Bbox1_BBX-like"/>
    <property type="match status" value="1"/>
</dbReference>
<keyword evidence="2 4" id="KW-0863">Zinc-finger</keyword>
<evidence type="ECO:0000256" key="1">
    <source>
        <dbReference type="ARBA" id="ARBA00022723"/>
    </source>
</evidence>
<evidence type="ECO:0000313" key="7">
    <source>
        <dbReference type="EMBL" id="KAG6419120.1"/>
    </source>
</evidence>
<evidence type="ECO:0000256" key="4">
    <source>
        <dbReference type="PROSITE-ProRule" id="PRU00024"/>
    </source>
</evidence>
<dbReference type="PROSITE" id="PS50119">
    <property type="entry name" value="ZF_BBOX"/>
    <property type="match status" value="1"/>
</dbReference>
<evidence type="ECO:0000313" key="8">
    <source>
        <dbReference type="Proteomes" id="UP000298416"/>
    </source>
</evidence>
<comment type="caution">
    <text evidence="7">The sequence shown here is derived from an EMBL/GenBank/DDBJ whole genome shotgun (WGS) entry which is preliminary data.</text>
</comment>
<accession>A0A8X8XVV9</accession>
<keyword evidence="1" id="KW-0479">Metal-binding</keyword>
<dbReference type="InterPro" id="IPR049808">
    <property type="entry name" value="CONSTANS-like_Bbox1"/>
</dbReference>
<dbReference type="AlphaFoldDB" id="A0A8X8XVV9"/>
<feature type="compositionally biased region" description="Low complexity" evidence="5">
    <location>
        <begin position="92"/>
        <end position="108"/>
    </location>
</feature>
<dbReference type="InterPro" id="IPR000315">
    <property type="entry name" value="Znf_B-box"/>
</dbReference>
<dbReference type="GO" id="GO:0008270">
    <property type="term" value="F:zinc ion binding"/>
    <property type="evidence" value="ECO:0007669"/>
    <property type="project" value="UniProtKB-KW"/>
</dbReference>
<reference evidence="7" key="1">
    <citation type="submission" date="2018-01" db="EMBL/GenBank/DDBJ databases">
        <authorList>
            <person name="Mao J.F."/>
        </authorList>
    </citation>
    <scope>NUCLEOTIDE SEQUENCE</scope>
    <source>
        <strain evidence="7">Huo1</strain>
        <tissue evidence="7">Leaf</tissue>
    </source>
</reference>
<keyword evidence="3" id="KW-0862">Zinc</keyword>
<dbReference type="EMBL" id="PNBA02000007">
    <property type="protein sequence ID" value="KAG6419120.1"/>
    <property type="molecule type" value="Genomic_DNA"/>
</dbReference>
<organism evidence="7">
    <name type="scientific">Salvia splendens</name>
    <name type="common">Scarlet sage</name>
    <dbReference type="NCBI Taxonomy" id="180675"/>
    <lineage>
        <taxon>Eukaryota</taxon>
        <taxon>Viridiplantae</taxon>
        <taxon>Streptophyta</taxon>
        <taxon>Embryophyta</taxon>
        <taxon>Tracheophyta</taxon>
        <taxon>Spermatophyta</taxon>
        <taxon>Magnoliopsida</taxon>
        <taxon>eudicotyledons</taxon>
        <taxon>Gunneridae</taxon>
        <taxon>Pentapetalae</taxon>
        <taxon>asterids</taxon>
        <taxon>lamiids</taxon>
        <taxon>Lamiales</taxon>
        <taxon>Lamiaceae</taxon>
        <taxon>Nepetoideae</taxon>
        <taxon>Mentheae</taxon>
        <taxon>Salviinae</taxon>
        <taxon>Salvia</taxon>
        <taxon>Salvia subgen. Calosphace</taxon>
        <taxon>core Calosphace</taxon>
    </lineage>
</organism>
<reference evidence="7" key="2">
    <citation type="submission" date="2020-08" db="EMBL/GenBank/DDBJ databases">
        <title>Plant Genome Project.</title>
        <authorList>
            <person name="Zhang R.-G."/>
        </authorList>
    </citation>
    <scope>NUCLEOTIDE SEQUENCE</scope>
    <source>
        <strain evidence="7">Huo1</strain>
        <tissue evidence="7">Leaf</tissue>
    </source>
</reference>
<proteinExistence type="predicted"/>
<gene>
    <name evidence="7" type="ORF">SASPL_121331</name>
</gene>
<dbReference type="PANTHER" id="PTHR31717">
    <property type="entry name" value="ZINC FINGER PROTEIN CONSTANS-LIKE 10"/>
    <property type="match status" value="1"/>
</dbReference>
<dbReference type="PANTHER" id="PTHR31717:SF60">
    <property type="entry name" value="B-BOX TYPE ZINC FINGER FAMILY PROTEIN"/>
    <property type="match status" value="1"/>
</dbReference>
<feature type="region of interest" description="Disordered" evidence="5">
    <location>
        <begin position="92"/>
        <end position="137"/>
    </location>
</feature>